<dbReference type="EMBL" id="QTJU01000007">
    <property type="protein sequence ID" value="RFM26822.1"/>
    <property type="molecule type" value="Genomic_DNA"/>
</dbReference>
<keyword evidence="2" id="KW-1185">Reference proteome</keyword>
<accession>A0A3E1NG18</accession>
<dbReference type="Proteomes" id="UP000261284">
    <property type="component" value="Unassembled WGS sequence"/>
</dbReference>
<proteinExistence type="predicted"/>
<protein>
    <submittedName>
        <fullName evidence="1">Uncharacterized protein</fullName>
    </submittedName>
</protein>
<organism evidence="1 2">
    <name type="scientific">Deminuibacter soli</name>
    <dbReference type="NCBI Taxonomy" id="2291815"/>
    <lineage>
        <taxon>Bacteria</taxon>
        <taxon>Pseudomonadati</taxon>
        <taxon>Bacteroidota</taxon>
        <taxon>Chitinophagia</taxon>
        <taxon>Chitinophagales</taxon>
        <taxon>Chitinophagaceae</taxon>
        <taxon>Deminuibacter</taxon>
    </lineage>
</organism>
<evidence type="ECO:0000313" key="1">
    <source>
        <dbReference type="EMBL" id="RFM26822.1"/>
    </source>
</evidence>
<dbReference type="AlphaFoldDB" id="A0A3E1NG18"/>
<comment type="caution">
    <text evidence="1">The sequence shown here is derived from an EMBL/GenBank/DDBJ whole genome shotgun (WGS) entry which is preliminary data.</text>
</comment>
<dbReference type="OrthoDB" id="1923405at2"/>
<gene>
    <name evidence="1" type="ORF">DXN05_17695</name>
</gene>
<name>A0A3E1NG18_9BACT</name>
<reference evidence="1 2" key="1">
    <citation type="submission" date="2018-08" db="EMBL/GenBank/DDBJ databases">
        <title>Chitinophagaceae sp. K23C18032701, a novel bacterium isolated from forest soil.</title>
        <authorList>
            <person name="Wang C."/>
        </authorList>
    </citation>
    <scope>NUCLEOTIDE SEQUENCE [LARGE SCALE GENOMIC DNA]</scope>
    <source>
        <strain evidence="1 2">K23C18032701</strain>
    </source>
</reference>
<dbReference type="RefSeq" id="WP_116848606.1">
    <property type="nucleotide sequence ID" value="NZ_QTJU01000007.1"/>
</dbReference>
<sequence>MLIKINRTDCLNAFAVFPLRNYNYEKEEEEIYYPAVFKSYLLTVSSRSFRSHVMAMGKQLAKMTEFFNIDSLIFLGDTDRPWQYRNIEYKAAREAKLYLTSNKIGKKFNGALQVDRTALPVFIRHLSWLTRCNAALPYIHFTDAEQQLLGHICQYGNLHFHSLDEKMDSALQAYIAQSRFIYVADNKCHNQFSNNSITG</sequence>
<evidence type="ECO:0000313" key="2">
    <source>
        <dbReference type="Proteomes" id="UP000261284"/>
    </source>
</evidence>